<dbReference type="EnsemblPlants" id="KEH29613">
    <property type="protein sequence ID" value="KEH29613"/>
    <property type="gene ID" value="MTR_4g046040"/>
</dbReference>
<protein>
    <submittedName>
        <fullName evidence="1 2">Uncharacterized protein</fullName>
    </submittedName>
</protein>
<sequence length="116" mass="13015">MLTSAAETLVKQLKELKRTLGKGEGQAKGEKLQSKSLGFSISQSSSLISQFHLKHGYLENGEVPCAYRYWVHEPSIVAIIDYCYAIFLKLLEINYVTNLGPDKPVLKLEFVLELVV</sequence>
<dbReference type="HOGENOM" id="CLU_2100496_0_0_1"/>
<evidence type="ECO:0000313" key="3">
    <source>
        <dbReference type="Proteomes" id="UP000002051"/>
    </source>
</evidence>
<reference evidence="2" key="3">
    <citation type="submission" date="2015-04" db="UniProtKB">
        <authorList>
            <consortium name="EnsemblPlants"/>
        </authorList>
    </citation>
    <scope>IDENTIFICATION</scope>
    <source>
        <strain evidence="2">cv. Jemalong A17</strain>
    </source>
</reference>
<evidence type="ECO:0000313" key="1">
    <source>
        <dbReference type="EMBL" id="KEH29613.1"/>
    </source>
</evidence>
<gene>
    <name evidence="1" type="ordered locus">MTR_4g046040</name>
</gene>
<reference evidence="1 3" key="1">
    <citation type="journal article" date="2011" name="Nature">
        <title>The Medicago genome provides insight into the evolution of rhizobial symbioses.</title>
        <authorList>
            <person name="Young N.D."/>
            <person name="Debelle F."/>
            <person name="Oldroyd G.E."/>
            <person name="Geurts R."/>
            <person name="Cannon S.B."/>
            <person name="Udvardi M.K."/>
            <person name="Benedito V.A."/>
            <person name="Mayer K.F."/>
            <person name="Gouzy J."/>
            <person name="Schoof H."/>
            <person name="Van de Peer Y."/>
            <person name="Proost S."/>
            <person name="Cook D.R."/>
            <person name="Meyers B.C."/>
            <person name="Spannagl M."/>
            <person name="Cheung F."/>
            <person name="De Mita S."/>
            <person name="Krishnakumar V."/>
            <person name="Gundlach H."/>
            <person name="Zhou S."/>
            <person name="Mudge J."/>
            <person name="Bharti A.K."/>
            <person name="Murray J.D."/>
            <person name="Naoumkina M.A."/>
            <person name="Rosen B."/>
            <person name="Silverstein K.A."/>
            <person name="Tang H."/>
            <person name="Rombauts S."/>
            <person name="Zhao P.X."/>
            <person name="Zhou P."/>
            <person name="Barbe V."/>
            <person name="Bardou P."/>
            <person name="Bechner M."/>
            <person name="Bellec A."/>
            <person name="Berger A."/>
            <person name="Berges H."/>
            <person name="Bidwell S."/>
            <person name="Bisseling T."/>
            <person name="Choisne N."/>
            <person name="Couloux A."/>
            <person name="Denny R."/>
            <person name="Deshpande S."/>
            <person name="Dai X."/>
            <person name="Doyle J.J."/>
            <person name="Dudez A.M."/>
            <person name="Farmer A.D."/>
            <person name="Fouteau S."/>
            <person name="Franken C."/>
            <person name="Gibelin C."/>
            <person name="Gish J."/>
            <person name="Goldstein S."/>
            <person name="Gonzalez A.J."/>
            <person name="Green P.J."/>
            <person name="Hallab A."/>
            <person name="Hartog M."/>
            <person name="Hua A."/>
            <person name="Humphray S.J."/>
            <person name="Jeong D.H."/>
            <person name="Jing Y."/>
            <person name="Jocker A."/>
            <person name="Kenton S.M."/>
            <person name="Kim D.J."/>
            <person name="Klee K."/>
            <person name="Lai H."/>
            <person name="Lang C."/>
            <person name="Lin S."/>
            <person name="Macmil S.L."/>
            <person name="Magdelenat G."/>
            <person name="Matthews L."/>
            <person name="McCorrison J."/>
            <person name="Monaghan E.L."/>
            <person name="Mun J.H."/>
            <person name="Najar F.Z."/>
            <person name="Nicholson C."/>
            <person name="Noirot C."/>
            <person name="O'Bleness M."/>
            <person name="Paule C.R."/>
            <person name="Poulain J."/>
            <person name="Prion F."/>
            <person name="Qin B."/>
            <person name="Qu C."/>
            <person name="Retzel E.F."/>
            <person name="Riddle C."/>
            <person name="Sallet E."/>
            <person name="Samain S."/>
            <person name="Samson N."/>
            <person name="Sanders I."/>
            <person name="Saurat O."/>
            <person name="Scarpelli C."/>
            <person name="Schiex T."/>
            <person name="Segurens B."/>
            <person name="Severin A.J."/>
            <person name="Sherrier D.J."/>
            <person name="Shi R."/>
            <person name="Sims S."/>
            <person name="Singer S.R."/>
            <person name="Sinharoy S."/>
            <person name="Sterck L."/>
            <person name="Viollet A."/>
            <person name="Wang B.B."/>
            <person name="Wang K."/>
            <person name="Wang M."/>
            <person name="Wang X."/>
            <person name="Warfsmann J."/>
            <person name="Weissenbach J."/>
            <person name="White D.D."/>
            <person name="White J.D."/>
            <person name="Wiley G.B."/>
            <person name="Wincker P."/>
            <person name="Xing Y."/>
            <person name="Yang L."/>
            <person name="Yao Z."/>
            <person name="Ying F."/>
            <person name="Zhai J."/>
            <person name="Zhou L."/>
            <person name="Zuber A."/>
            <person name="Denarie J."/>
            <person name="Dixon R.A."/>
            <person name="May G.D."/>
            <person name="Schwartz D.C."/>
            <person name="Rogers J."/>
            <person name="Quetier F."/>
            <person name="Town C.D."/>
            <person name="Roe B.A."/>
        </authorList>
    </citation>
    <scope>NUCLEOTIDE SEQUENCE [LARGE SCALE GENOMIC DNA]</scope>
    <source>
        <strain evidence="1">A17</strain>
        <strain evidence="2 3">cv. Jemalong A17</strain>
    </source>
</reference>
<organism evidence="1 3">
    <name type="scientific">Medicago truncatula</name>
    <name type="common">Barrel medic</name>
    <name type="synonym">Medicago tribuloides</name>
    <dbReference type="NCBI Taxonomy" id="3880"/>
    <lineage>
        <taxon>Eukaryota</taxon>
        <taxon>Viridiplantae</taxon>
        <taxon>Streptophyta</taxon>
        <taxon>Embryophyta</taxon>
        <taxon>Tracheophyta</taxon>
        <taxon>Spermatophyta</taxon>
        <taxon>Magnoliopsida</taxon>
        <taxon>eudicotyledons</taxon>
        <taxon>Gunneridae</taxon>
        <taxon>Pentapetalae</taxon>
        <taxon>rosids</taxon>
        <taxon>fabids</taxon>
        <taxon>Fabales</taxon>
        <taxon>Fabaceae</taxon>
        <taxon>Papilionoideae</taxon>
        <taxon>50 kb inversion clade</taxon>
        <taxon>NPAAA clade</taxon>
        <taxon>Hologalegina</taxon>
        <taxon>IRL clade</taxon>
        <taxon>Trifolieae</taxon>
        <taxon>Medicago</taxon>
    </lineage>
</organism>
<name>A0A072UKJ2_MEDTR</name>
<dbReference type="AlphaFoldDB" id="A0A072UKJ2"/>
<keyword evidence="3" id="KW-1185">Reference proteome</keyword>
<accession>A0A072UKJ2</accession>
<evidence type="ECO:0000313" key="2">
    <source>
        <dbReference type="EnsemblPlants" id="KEH29613"/>
    </source>
</evidence>
<dbReference type="Proteomes" id="UP000002051">
    <property type="component" value="Chromosome 4"/>
</dbReference>
<proteinExistence type="predicted"/>
<dbReference type="EMBL" id="CM001220">
    <property type="protein sequence ID" value="KEH29613.1"/>
    <property type="molecule type" value="Genomic_DNA"/>
</dbReference>
<reference evidence="1 3" key="2">
    <citation type="journal article" date="2014" name="BMC Genomics">
        <title>An improved genome release (version Mt4.0) for the model legume Medicago truncatula.</title>
        <authorList>
            <person name="Tang H."/>
            <person name="Krishnakumar V."/>
            <person name="Bidwell S."/>
            <person name="Rosen B."/>
            <person name="Chan A."/>
            <person name="Zhou S."/>
            <person name="Gentzbittel L."/>
            <person name="Childs K.L."/>
            <person name="Yandell M."/>
            <person name="Gundlach H."/>
            <person name="Mayer K.F."/>
            <person name="Schwartz D.C."/>
            <person name="Town C.D."/>
        </authorList>
    </citation>
    <scope>GENOME REANNOTATION</scope>
    <source>
        <strain evidence="1">A17</strain>
        <strain evidence="2 3">cv. Jemalong A17</strain>
    </source>
</reference>